<dbReference type="RefSeq" id="WP_119847015.1">
    <property type="nucleotide sequence ID" value="NZ_CP032412.1"/>
</dbReference>
<name>A0A385TED8_PAELA</name>
<dbReference type="InterPro" id="IPR002575">
    <property type="entry name" value="Aminoglycoside_PTrfase"/>
</dbReference>
<dbReference type="PANTHER" id="PTHR41283">
    <property type="entry name" value="AMINOGLYCOSIDE PHOSPHOTRANSFERASE"/>
    <property type="match status" value="1"/>
</dbReference>
<dbReference type="Gene3D" id="3.90.1200.10">
    <property type="match status" value="1"/>
</dbReference>
<dbReference type="KEGG" id="plw:D5F53_06545"/>
<protein>
    <submittedName>
        <fullName evidence="2">Phosphotransferase family protein</fullName>
    </submittedName>
</protein>
<dbReference type="InterPro" id="IPR011009">
    <property type="entry name" value="Kinase-like_dom_sf"/>
</dbReference>
<dbReference type="Pfam" id="PF01636">
    <property type="entry name" value="APH"/>
    <property type="match status" value="1"/>
</dbReference>
<sequence>MQEAIRDIPGADGWIVIQAVDKGWSADRKYYIQDMQGKEWLLRLSDISQYERKRWEFETVKKLDPIEMRTSRPIDFGVCHGGRQVYSLFTWVPGDDAREAIPLLDSEEQYRLGVQAGAYLNRMHGIPAESGLDTWASYYNSKMDRYIKNYKSCGIRLAGAENIIRFMEAHRYLLEERPFAFQHGDYHVGNMVVTPEGELGIIDFNRADSGDPWEEFNRITWDAAISPWFASGRIHGYFQGREVPDSFFRLMALYIASNQISSIHWAIPFGEQEVEVMMNQAQTVLNWYDGFRTHVPNWYITNAEAMADRRE</sequence>
<dbReference type="Proteomes" id="UP000266552">
    <property type="component" value="Chromosome"/>
</dbReference>
<dbReference type="SUPFAM" id="SSF56112">
    <property type="entry name" value="Protein kinase-like (PK-like)"/>
    <property type="match status" value="1"/>
</dbReference>
<evidence type="ECO:0000259" key="1">
    <source>
        <dbReference type="Pfam" id="PF01636"/>
    </source>
</evidence>
<proteinExistence type="predicted"/>
<organism evidence="2 3">
    <name type="scientific">Paenibacillus lautus</name>
    <name type="common">Bacillus lautus</name>
    <dbReference type="NCBI Taxonomy" id="1401"/>
    <lineage>
        <taxon>Bacteria</taxon>
        <taxon>Bacillati</taxon>
        <taxon>Bacillota</taxon>
        <taxon>Bacilli</taxon>
        <taxon>Bacillales</taxon>
        <taxon>Paenibacillaceae</taxon>
        <taxon>Paenibacillus</taxon>
    </lineage>
</organism>
<keyword evidence="2" id="KW-0808">Transferase</keyword>
<feature type="domain" description="Aminoglycoside phosphotransferase" evidence="1">
    <location>
        <begin position="17"/>
        <end position="243"/>
    </location>
</feature>
<gene>
    <name evidence="2" type="ORF">D5F53_06545</name>
</gene>
<keyword evidence="3" id="KW-1185">Reference proteome</keyword>
<evidence type="ECO:0000313" key="3">
    <source>
        <dbReference type="Proteomes" id="UP000266552"/>
    </source>
</evidence>
<reference evidence="2 3" key="1">
    <citation type="submission" date="2018-09" db="EMBL/GenBank/DDBJ databases">
        <title>Genome Sequence of Paenibacillus lautus Strain E7593-69, Azo Dye-Degrading Bacteria, Isolated from Commercial Tattoo Inks.</title>
        <authorList>
            <person name="Nho S.W."/>
            <person name="Kim S.-J."/>
            <person name="Kweon O."/>
            <person name="Cerniglia C.E."/>
        </authorList>
    </citation>
    <scope>NUCLEOTIDE SEQUENCE [LARGE SCALE GENOMIC DNA]</scope>
    <source>
        <strain evidence="2 3">E7593-69</strain>
    </source>
</reference>
<dbReference type="PANTHER" id="PTHR41283:SF1">
    <property type="entry name" value="AMINOGLYCOSIDE PHOSPHOTRANSFERASE DOMAIN-CONTAINING PROTEIN"/>
    <property type="match status" value="1"/>
</dbReference>
<evidence type="ECO:0000313" key="2">
    <source>
        <dbReference type="EMBL" id="AYB42960.1"/>
    </source>
</evidence>
<dbReference type="EMBL" id="CP032412">
    <property type="protein sequence ID" value="AYB42960.1"/>
    <property type="molecule type" value="Genomic_DNA"/>
</dbReference>
<dbReference type="AlphaFoldDB" id="A0A385TED8"/>
<dbReference type="GO" id="GO:0016740">
    <property type="term" value="F:transferase activity"/>
    <property type="evidence" value="ECO:0007669"/>
    <property type="project" value="UniProtKB-KW"/>
</dbReference>
<accession>A0A385TED8</accession>